<name>G3I0U5_CRIGR</name>
<accession>G3I0U5</accession>
<evidence type="ECO:0000313" key="1">
    <source>
        <dbReference type="EMBL" id="EGW13339.1"/>
    </source>
</evidence>
<proteinExistence type="predicted"/>
<gene>
    <name evidence="1" type="ORF">I79_016986</name>
</gene>
<dbReference type="InParanoid" id="G3I0U5"/>
<dbReference type="GlyGen" id="G3I0U5">
    <property type="glycosylation" value="1 site"/>
</dbReference>
<dbReference type="EMBL" id="JH001033">
    <property type="protein sequence ID" value="EGW13339.1"/>
    <property type="molecule type" value="Genomic_DNA"/>
</dbReference>
<dbReference type="AlphaFoldDB" id="G3I0U5"/>
<evidence type="ECO:0000313" key="2">
    <source>
        <dbReference type="Proteomes" id="UP000001075"/>
    </source>
</evidence>
<organism evidence="1 2">
    <name type="scientific">Cricetulus griseus</name>
    <name type="common">Chinese hamster</name>
    <name type="synonym">Cricetulus barabensis griseus</name>
    <dbReference type="NCBI Taxonomy" id="10029"/>
    <lineage>
        <taxon>Eukaryota</taxon>
        <taxon>Metazoa</taxon>
        <taxon>Chordata</taxon>
        <taxon>Craniata</taxon>
        <taxon>Vertebrata</taxon>
        <taxon>Euteleostomi</taxon>
        <taxon>Mammalia</taxon>
        <taxon>Eutheria</taxon>
        <taxon>Euarchontoglires</taxon>
        <taxon>Glires</taxon>
        <taxon>Rodentia</taxon>
        <taxon>Myomorpha</taxon>
        <taxon>Muroidea</taxon>
        <taxon>Cricetidae</taxon>
        <taxon>Cricetinae</taxon>
        <taxon>Cricetulus</taxon>
    </lineage>
</organism>
<reference evidence="2" key="1">
    <citation type="journal article" date="2011" name="Nat. Biotechnol.">
        <title>The genomic sequence of the Chinese hamster ovary (CHO)-K1 cell line.</title>
        <authorList>
            <person name="Xu X."/>
            <person name="Nagarajan H."/>
            <person name="Lewis N.E."/>
            <person name="Pan S."/>
            <person name="Cai Z."/>
            <person name="Liu X."/>
            <person name="Chen W."/>
            <person name="Xie M."/>
            <person name="Wang W."/>
            <person name="Hammond S."/>
            <person name="Andersen M.R."/>
            <person name="Neff N."/>
            <person name="Passarelli B."/>
            <person name="Koh W."/>
            <person name="Fan H.C."/>
            <person name="Wang J."/>
            <person name="Gui Y."/>
            <person name="Lee K.H."/>
            <person name="Betenbaugh M.J."/>
            <person name="Quake S.R."/>
            <person name="Famili I."/>
            <person name="Palsson B.O."/>
            <person name="Wang J."/>
        </authorList>
    </citation>
    <scope>NUCLEOTIDE SEQUENCE [LARGE SCALE GENOMIC DNA]</scope>
    <source>
        <strain evidence="2">CHO K1 cell line</strain>
    </source>
</reference>
<protein>
    <submittedName>
        <fullName evidence="1">Uncharacterized protein</fullName>
    </submittedName>
</protein>
<sequence length="89" mass="10020">MTTLKNEHVAPWGHRLHHGQRLSFQFELQKLQALGFFPMVGGGLTAGRSALAPNLLQWLTDPYPGTPAPTQWNLIFGQICFKLFVTNKM</sequence>
<dbReference type="Proteomes" id="UP000001075">
    <property type="component" value="Unassembled WGS sequence"/>
</dbReference>